<evidence type="ECO:0000313" key="5">
    <source>
        <dbReference type="Proteomes" id="UP000298649"/>
    </source>
</evidence>
<keyword evidence="1 4" id="KW-0808">Transferase</keyword>
<dbReference type="InterPro" id="IPR001296">
    <property type="entry name" value="Glyco_trans_1"/>
</dbReference>
<dbReference type="AlphaFoldDB" id="A0A4D7Z3E5"/>
<dbReference type="PANTHER" id="PTHR46401">
    <property type="entry name" value="GLYCOSYLTRANSFERASE WBBK-RELATED"/>
    <property type="match status" value="1"/>
</dbReference>
<dbReference type="Pfam" id="PF00534">
    <property type="entry name" value="Glycos_transf_1"/>
    <property type="match status" value="1"/>
</dbReference>
<proteinExistence type="predicted"/>
<reference evidence="4 5" key="1">
    <citation type="submission" date="2019-04" db="EMBL/GenBank/DDBJ databases">
        <title>Complete genome sequence of Agrobacterium tumefaciens CFBP7129.</title>
        <authorList>
            <person name="Haryono M."/>
            <person name="Lin Y.-C."/>
            <person name="Lai E.-M."/>
            <person name="Kuo C.-H."/>
        </authorList>
    </citation>
    <scope>NUCLEOTIDE SEQUENCE [LARGE SCALE GENOMIC DNA]</scope>
    <source>
        <strain evidence="4 5">CFBP7129</strain>
    </source>
</reference>
<dbReference type="NCBIfam" id="TIGR04047">
    <property type="entry name" value="MSMEG_0565_glyc"/>
    <property type="match status" value="1"/>
</dbReference>
<sequence length="385" mass="41990">MRRPLRIAMLTHSTNPRGGVVHAMQLSEALTALGHEVVLHAPDAKGAGFFRNPACKTQCIPVQPAAVDMTEMVEQRIDDYVAYFEAAGTAGFDLFHAHDGISGNALATLKQQALIPGFARTVHHIDQFADARLMALQDRSIDEADIFFTVSRMWQKVLQDDRGRTAVVVGNGVDTGRFSPAWNGEQAALRDRLKLTNGPMFLSIGGIEARKNTLGILEAFRQIRAIRPDAQLIVVGGASLLDHRDYHEEFRSALAALHDQAQSVHIIGPVPDVDMPNLYRLADALVFPSLKEGFGLVVLEAMASGSPAIVPSIAPFTEYLSSEDVIWCDPYNSASIAEAMALSLFPPIRDRVIAQGLEVAGRFSWYRVAEAHLSTYATLKEAAHA</sequence>
<dbReference type="Gene3D" id="3.40.50.2000">
    <property type="entry name" value="Glycogen Phosphorylase B"/>
    <property type="match status" value="2"/>
</dbReference>
<dbReference type="GO" id="GO:0016757">
    <property type="term" value="F:glycosyltransferase activity"/>
    <property type="evidence" value="ECO:0007669"/>
    <property type="project" value="InterPro"/>
</dbReference>
<gene>
    <name evidence="4" type="ORF">CFBP7129_21445</name>
</gene>
<dbReference type="PANTHER" id="PTHR46401:SF2">
    <property type="entry name" value="GLYCOSYLTRANSFERASE WBBK-RELATED"/>
    <property type="match status" value="1"/>
</dbReference>
<evidence type="ECO:0000256" key="1">
    <source>
        <dbReference type="ARBA" id="ARBA00022679"/>
    </source>
</evidence>
<dbReference type="CDD" id="cd03801">
    <property type="entry name" value="GT4_PimA-like"/>
    <property type="match status" value="1"/>
</dbReference>
<evidence type="ECO:0000259" key="2">
    <source>
        <dbReference type="Pfam" id="PF00534"/>
    </source>
</evidence>
<dbReference type="GO" id="GO:0009103">
    <property type="term" value="P:lipopolysaccharide biosynthetic process"/>
    <property type="evidence" value="ECO:0007669"/>
    <property type="project" value="TreeGrafter"/>
</dbReference>
<feature type="domain" description="Glycosyltransferase subfamily 4-like N-terminal" evidence="3">
    <location>
        <begin position="17"/>
        <end position="177"/>
    </location>
</feature>
<dbReference type="Pfam" id="PF13439">
    <property type="entry name" value="Glyco_transf_4"/>
    <property type="match status" value="1"/>
</dbReference>
<dbReference type="EMBL" id="CP039923">
    <property type="protein sequence ID" value="QCL96740.1"/>
    <property type="molecule type" value="Genomic_DNA"/>
</dbReference>
<dbReference type="InterPro" id="IPR023986">
    <property type="entry name" value="GlycosylTfrase_MSMEG0565"/>
</dbReference>
<dbReference type="RefSeq" id="WP_045021481.1">
    <property type="nucleotide sequence ID" value="NZ_CP039923.1"/>
</dbReference>
<name>A0A4D7Z3E5_AGRTU</name>
<dbReference type="SUPFAM" id="SSF53756">
    <property type="entry name" value="UDP-Glycosyltransferase/glycogen phosphorylase"/>
    <property type="match status" value="1"/>
</dbReference>
<feature type="domain" description="Glycosyl transferase family 1" evidence="2">
    <location>
        <begin position="193"/>
        <end position="342"/>
    </location>
</feature>
<dbReference type="InterPro" id="IPR028098">
    <property type="entry name" value="Glyco_trans_4-like_N"/>
</dbReference>
<dbReference type="Proteomes" id="UP000298649">
    <property type="component" value="Chromosome linear"/>
</dbReference>
<evidence type="ECO:0000259" key="3">
    <source>
        <dbReference type="Pfam" id="PF13439"/>
    </source>
</evidence>
<organism evidence="4 5">
    <name type="scientific">Agrobacterium tumefaciens</name>
    <dbReference type="NCBI Taxonomy" id="358"/>
    <lineage>
        <taxon>Bacteria</taxon>
        <taxon>Pseudomonadati</taxon>
        <taxon>Pseudomonadota</taxon>
        <taxon>Alphaproteobacteria</taxon>
        <taxon>Hyphomicrobiales</taxon>
        <taxon>Rhizobiaceae</taxon>
        <taxon>Rhizobium/Agrobacterium group</taxon>
        <taxon>Agrobacterium</taxon>
        <taxon>Agrobacterium tumefaciens complex</taxon>
    </lineage>
</organism>
<evidence type="ECO:0000313" key="4">
    <source>
        <dbReference type="EMBL" id="QCL96740.1"/>
    </source>
</evidence>
<protein>
    <submittedName>
        <fullName evidence="4">MSMEG_0565 family glycosyltransferase</fullName>
    </submittedName>
</protein>
<accession>A0A4D7Z3E5</accession>